<accession>C6LFQ5</accession>
<sequence>MLSSQNLPFKTSNSSDITWLDCITFLRFMQISAKIWLNCF</sequence>
<proteinExistence type="predicted"/>
<evidence type="ECO:0000313" key="1">
    <source>
        <dbReference type="EMBL" id="EET60641.1"/>
    </source>
</evidence>
<keyword evidence="2" id="KW-1185">Reference proteome</keyword>
<gene>
    <name evidence="1" type="ORF">BRYFOR_07466</name>
</gene>
<evidence type="ECO:0000313" key="2">
    <source>
        <dbReference type="Proteomes" id="UP000005561"/>
    </source>
</evidence>
<reference evidence="1" key="1">
    <citation type="submission" date="2009-07" db="EMBL/GenBank/DDBJ databases">
        <authorList>
            <person name="Weinstock G."/>
            <person name="Sodergren E."/>
            <person name="Clifton S."/>
            <person name="Fulton L."/>
            <person name="Fulton B."/>
            <person name="Courtney L."/>
            <person name="Fronick C."/>
            <person name="Harrison M."/>
            <person name="Strong C."/>
            <person name="Farmer C."/>
            <person name="Delahaunty K."/>
            <person name="Markovic C."/>
            <person name="Hall O."/>
            <person name="Minx P."/>
            <person name="Tomlinson C."/>
            <person name="Mitreva M."/>
            <person name="Nelson J."/>
            <person name="Hou S."/>
            <person name="Wollam A."/>
            <person name="Pepin K.H."/>
            <person name="Johnson M."/>
            <person name="Bhonagiri V."/>
            <person name="Nash W.E."/>
            <person name="Warren W."/>
            <person name="Chinwalla A."/>
            <person name="Mardis E.R."/>
            <person name="Wilson R.K."/>
        </authorList>
    </citation>
    <scope>NUCLEOTIDE SEQUENCE [LARGE SCALE GENOMIC DNA]</scope>
    <source>
        <strain evidence="1">DSM 14469</strain>
    </source>
</reference>
<dbReference type="EMBL" id="ACCL02000010">
    <property type="protein sequence ID" value="EET60641.1"/>
    <property type="molecule type" value="Genomic_DNA"/>
</dbReference>
<dbReference type="Proteomes" id="UP000005561">
    <property type="component" value="Unassembled WGS sequence"/>
</dbReference>
<comment type="caution">
    <text evidence="1">The sequence shown here is derived from an EMBL/GenBank/DDBJ whole genome shotgun (WGS) entry which is preliminary data.</text>
</comment>
<dbReference type="AlphaFoldDB" id="C6LFQ5"/>
<name>C6LFQ5_9FIRM</name>
<protein>
    <submittedName>
        <fullName evidence="1">Uncharacterized protein</fullName>
    </submittedName>
</protein>
<organism evidence="1 2">
    <name type="scientific">Marvinbryantia formatexigens DSM 14469</name>
    <dbReference type="NCBI Taxonomy" id="478749"/>
    <lineage>
        <taxon>Bacteria</taxon>
        <taxon>Bacillati</taxon>
        <taxon>Bacillota</taxon>
        <taxon>Clostridia</taxon>
        <taxon>Lachnospirales</taxon>
        <taxon>Lachnospiraceae</taxon>
        <taxon>Marvinbryantia</taxon>
    </lineage>
</organism>